<gene>
    <name evidence="2" type="ORF">PUT78_17935</name>
</gene>
<dbReference type="Pfam" id="PF07791">
    <property type="entry name" value="Imm11"/>
    <property type="match status" value="1"/>
</dbReference>
<accession>A0ABT5TCW9</accession>
<dbReference type="Proteomes" id="UP001431784">
    <property type="component" value="Unassembled WGS sequence"/>
</dbReference>
<sequence>MTQTSSDDKPVIWYTKWMTGGDTHISFDYRCPGGFPSRLEFSRATMSCRPTDESNAPEFVFFSRHDKIKASCRDAFSITGGVLVCSPAFRDVLIRFDLGSSRLYEVPIYRDENKTPSGIAPHYVLHMTEGKLGCFVPEESSGVEQMRHPLDKIAKPGNPWREALDQDVQLAIRADAAQGADLWCDPKLRNRIFLSDRLARAVKEAGLKSPAFRFVRAKVV</sequence>
<evidence type="ECO:0000313" key="2">
    <source>
        <dbReference type="EMBL" id="MDD7972970.1"/>
    </source>
</evidence>
<reference evidence="2" key="1">
    <citation type="submission" date="2023-02" db="EMBL/GenBank/DDBJ databases">
        <title>Description of Roseinatronobacter alkalisoli sp. nov., an alkaliphilic bacerium isolated from soda soil.</title>
        <authorList>
            <person name="Wei W."/>
        </authorList>
    </citation>
    <scope>NUCLEOTIDE SEQUENCE</scope>
    <source>
        <strain evidence="2">HJB301</strain>
    </source>
</reference>
<dbReference type="RefSeq" id="WP_274353645.1">
    <property type="nucleotide sequence ID" value="NZ_JAQZSM010000022.1"/>
</dbReference>
<feature type="domain" description="Immunity MXAN-0049 protein" evidence="1">
    <location>
        <begin position="17"/>
        <end position="213"/>
    </location>
</feature>
<keyword evidence="3" id="KW-1185">Reference proteome</keyword>
<dbReference type="InterPro" id="IPR012433">
    <property type="entry name" value="Imm11"/>
</dbReference>
<comment type="caution">
    <text evidence="2">The sequence shown here is derived from an EMBL/GenBank/DDBJ whole genome shotgun (WGS) entry which is preliminary data.</text>
</comment>
<proteinExistence type="predicted"/>
<evidence type="ECO:0000259" key="1">
    <source>
        <dbReference type="Pfam" id="PF07791"/>
    </source>
</evidence>
<organism evidence="2 3">
    <name type="scientific">Roseinatronobacter alkalisoli</name>
    <dbReference type="NCBI Taxonomy" id="3028235"/>
    <lineage>
        <taxon>Bacteria</taxon>
        <taxon>Pseudomonadati</taxon>
        <taxon>Pseudomonadota</taxon>
        <taxon>Alphaproteobacteria</taxon>
        <taxon>Rhodobacterales</taxon>
        <taxon>Paracoccaceae</taxon>
        <taxon>Roseinatronobacter</taxon>
    </lineage>
</organism>
<dbReference type="EMBL" id="JAQZSM010000022">
    <property type="protein sequence ID" value="MDD7972970.1"/>
    <property type="molecule type" value="Genomic_DNA"/>
</dbReference>
<evidence type="ECO:0000313" key="3">
    <source>
        <dbReference type="Proteomes" id="UP001431784"/>
    </source>
</evidence>
<protein>
    <recommendedName>
        <fullName evidence="1">Immunity MXAN-0049 protein domain-containing protein</fullName>
    </recommendedName>
</protein>
<name>A0ABT5TCW9_9RHOB</name>